<dbReference type="SUPFAM" id="SSF48264">
    <property type="entry name" value="Cytochrome P450"/>
    <property type="match status" value="1"/>
</dbReference>
<dbReference type="InterPro" id="IPR036396">
    <property type="entry name" value="Cyt_P450_sf"/>
</dbReference>
<keyword evidence="1" id="KW-0812">Transmembrane</keyword>
<evidence type="ECO:0000313" key="3">
    <source>
        <dbReference type="Proteomes" id="UP000234323"/>
    </source>
</evidence>
<feature type="transmembrane region" description="Helical" evidence="1">
    <location>
        <begin position="6"/>
        <end position="29"/>
    </location>
</feature>
<dbReference type="GO" id="GO:0020037">
    <property type="term" value="F:heme binding"/>
    <property type="evidence" value="ECO:0007669"/>
    <property type="project" value="InterPro"/>
</dbReference>
<gene>
    <name evidence="2" type="ORF">RhiirA4_541739</name>
</gene>
<proteinExistence type="predicted"/>
<dbReference type="Pfam" id="PF00067">
    <property type="entry name" value="p450"/>
    <property type="match status" value="1"/>
</dbReference>
<comment type="caution">
    <text evidence="2">The sequence shown here is derived from an EMBL/GenBank/DDBJ whole genome shotgun (WGS) entry which is preliminary data.</text>
</comment>
<dbReference type="GO" id="GO:0005506">
    <property type="term" value="F:iron ion binding"/>
    <property type="evidence" value="ECO:0007669"/>
    <property type="project" value="InterPro"/>
</dbReference>
<name>A0A2I1GCD6_9GLOM</name>
<dbReference type="InterPro" id="IPR001128">
    <property type="entry name" value="Cyt_P450"/>
</dbReference>
<dbReference type="AlphaFoldDB" id="A0A2I1GCD6"/>
<evidence type="ECO:0000256" key="1">
    <source>
        <dbReference type="SAM" id="Phobius"/>
    </source>
</evidence>
<dbReference type="PANTHER" id="PTHR24293">
    <property type="entry name" value="CYTOCHROME P450 FAMILY 46 SUBFAMILY A"/>
    <property type="match status" value="1"/>
</dbReference>
<reference evidence="2 3" key="1">
    <citation type="submission" date="2015-10" db="EMBL/GenBank/DDBJ databases">
        <title>Genome analyses suggest a sexual origin of heterokaryosis in a supposedly ancient asexual fungus.</title>
        <authorList>
            <person name="Ropars J."/>
            <person name="Sedzielewska K."/>
            <person name="Noel J."/>
            <person name="Charron P."/>
            <person name="Farinelli L."/>
            <person name="Marton T."/>
            <person name="Kruger M."/>
            <person name="Pelin A."/>
            <person name="Brachmann A."/>
            <person name="Corradi N."/>
        </authorList>
    </citation>
    <scope>NUCLEOTIDE SEQUENCE [LARGE SCALE GENOMIC DNA]</scope>
    <source>
        <strain evidence="2 3">A4</strain>
    </source>
</reference>
<dbReference type="GO" id="GO:0033781">
    <property type="term" value="F:cholesterol 24-hydroxylase activity"/>
    <property type="evidence" value="ECO:0007669"/>
    <property type="project" value="InterPro"/>
</dbReference>
<dbReference type="InterPro" id="IPR039983">
    <property type="entry name" value="CYP46A1"/>
</dbReference>
<dbReference type="Gene3D" id="1.10.630.10">
    <property type="entry name" value="Cytochrome P450"/>
    <property type="match status" value="1"/>
</dbReference>
<dbReference type="Proteomes" id="UP000234323">
    <property type="component" value="Unassembled WGS sequence"/>
</dbReference>
<keyword evidence="1" id="KW-0472">Membrane</keyword>
<keyword evidence="3" id="KW-1185">Reference proteome</keyword>
<organism evidence="2 3">
    <name type="scientific">Rhizophagus irregularis</name>
    <dbReference type="NCBI Taxonomy" id="588596"/>
    <lineage>
        <taxon>Eukaryota</taxon>
        <taxon>Fungi</taxon>
        <taxon>Fungi incertae sedis</taxon>
        <taxon>Mucoromycota</taxon>
        <taxon>Glomeromycotina</taxon>
        <taxon>Glomeromycetes</taxon>
        <taxon>Glomerales</taxon>
        <taxon>Glomeraceae</taxon>
        <taxon>Rhizophagus</taxon>
    </lineage>
</organism>
<dbReference type="PANTHER" id="PTHR24293:SF0">
    <property type="entry name" value="CYP46A1 PROTEIN-RELATED"/>
    <property type="match status" value="1"/>
</dbReference>
<accession>A0A2I1GCD6</accession>
<dbReference type="GO" id="GO:0006707">
    <property type="term" value="P:cholesterol catabolic process"/>
    <property type="evidence" value="ECO:0007669"/>
    <property type="project" value="InterPro"/>
</dbReference>
<keyword evidence="1" id="KW-1133">Transmembrane helix</keyword>
<sequence>MLDLISIVGFVVLGVIGWITYKIFIWLYYVSPLRKIPGPPSDSPIFGNLKSLIKTDSFIKPQLQWVRKYGNIVKYNGLFNKPTLLVTDPKIIQEITLSKTYDFVKSFSTEMVPTFIRVSSILKGLIENEINQGNSNINLTPYISKTALDIIGLVGFSDEFNSLTSSNELATAYNSILNSSPSTLQIAITILSEYVPFIGDIPIGTNVKFKNTCAVISRISKKLVEEKYEEAENGVLKNKDLLSLLIITNKILPDEEKMTYKELKNQMLPLPSAIYNSANELSHNAHYLTL</sequence>
<evidence type="ECO:0000313" key="2">
    <source>
        <dbReference type="EMBL" id="PKY44295.1"/>
    </source>
</evidence>
<protein>
    <submittedName>
        <fullName evidence="2">Cytochrome P450</fullName>
    </submittedName>
</protein>
<dbReference type="EMBL" id="LLXI01000313">
    <property type="protein sequence ID" value="PKY44295.1"/>
    <property type="molecule type" value="Genomic_DNA"/>
</dbReference>